<organism evidence="10">
    <name type="scientific">Diabrotica virgifera virgifera</name>
    <name type="common">western corn rootworm</name>
    <dbReference type="NCBI Taxonomy" id="50390"/>
    <lineage>
        <taxon>Eukaryota</taxon>
        <taxon>Metazoa</taxon>
        <taxon>Ecdysozoa</taxon>
        <taxon>Arthropoda</taxon>
        <taxon>Hexapoda</taxon>
        <taxon>Insecta</taxon>
        <taxon>Pterygota</taxon>
        <taxon>Neoptera</taxon>
        <taxon>Endopterygota</taxon>
        <taxon>Coleoptera</taxon>
        <taxon>Polyphaga</taxon>
        <taxon>Cucujiformia</taxon>
        <taxon>Chrysomeloidea</taxon>
        <taxon>Chrysomelidae</taxon>
        <taxon>Galerucinae</taxon>
        <taxon>Diabroticina</taxon>
        <taxon>Diabroticites</taxon>
        <taxon>Diabrotica</taxon>
    </lineage>
</organism>
<feature type="transmembrane region" description="Helical" evidence="8">
    <location>
        <begin position="353"/>
        <end position="371"/>
    </location>
</feature>
<feature type="transmembrane region" description="Helical" evidence="8">
    <location>
        <begin position="416"/>
        <end position="442"/>
    </location>
</feature>
<comment type="subcellular location">
    <subcellularLocation>
        <location evidence="1">Cell membrane</location>
        <topology evidence="1">Multi-pass membrane protein</topology>
    </subcellularLocation>
</comment>
<dbReference type="InterPro" id="IPR036259">
    <property type="entry name" value="MFS_trans_sf"/>
</dbReference>
<feature type="transmembrane region" description="Helical" evidence="8">
    <location>
        <begin position="171"/>
        <end position="194"/>
    </location>
</feature>
<evidence type="ECO:0000313" key="10">
    <source>
        <dbReference type="RefSeq" id="XP_028142815.1"/>
    </source>
</evidence>
<reference evidence="10" key="1">
    <citation type="submission" date="2025-08" db="UniProtKB">
        <authorList>
            <consortium name="RefSeq"/>
        </authorList>
    </citation>
    <scope>IDENTIFICATION</scope>
    <source>
        <tissue evidence="10">Whole insect</tissue>
    </source>
</reference>
<evidence type="ECO:0000256" key="3">
    <source>
        <dbReference type="ARBA" id="ARBA00022475"/>
    </source>
</evidence>
<dbReference type="FunFam" id="1.20.1250.20:FF:000218">
    <property type="entry name" value="facilitated trehalose transporter Tret1"/>
    <property type="match status" value="1"/>
</dbReference>
<dbReference type="RefSeq" id="XP_028142815.1">
    <property type="nucleotide sequence ID" value="XM_028287014.1"/>
</dbReference>
<feature type="transmembrane region" description="Helical" evidence="8">
    <location>
        <begin position="206"/>
        <end position="227"/>
    </location>
</feature>
<dbReference type="InterPro" id="IPR005828">
    <property type="entry name" value="MFS_sugar_transport-like"/>
</dbReference>
<keyword evidence="2" id="KW-0813">Transport</keyword>
<dbReference type="PANTHER" id="PTHR48021:SF47">
    <property type="entry name" value="GH17672P"/>
    <property type="match status" value="1"/>
</dbReference>
<feature type="transmembrane region" description="Helical" evidence="8">
    <location>
        <begin position="116"/>
        <end position="135"/>
    </location>
</feature>
<keyword evidence="3" id="KW-1003">Cell membrane</keyword>
<feature type="transmembrane region" description="Helical" evidence="8">
    <location>
        <begin position="78"/>
        <end position="96"/>
    </location>
</feature>
<evidence type="ECO:0000256" key="6">
    <source>
        <dbReference type="ARBA" id="ARBA00022989"/>
    </source>
</evidence>
<keyword evidence="5 8" id="KW-0812">Transmembrane</keyword>
<proteinExistence type="predicted"/>
<dbReference type="InParanoid" id="A0A6P7GFL6"/>
<dbReference type="Pfam" id="PF00083">
    <property type="entry name" value="Sugar_tr"/>
    <property type="match status" value="1"/>
</dbReference>
<dbReference type="PROSITE" id="PS50850">
    <property type="entry name" value="MFS"/>
    <property type="match status" value="1"/>
</dbReference>
<dbReference type="InterPro" id="IPR020846">
    <property type="entry name" value="MFS_dom"/>
</dbReference>
<protein>
    <submittedName>
        <fullName evidence="10">Sugar transporter ERD6-like 5</fullName>
    </submittedName>
</protein>
<feature type="domain" description="Major facilitator superfamily (MFS) profile" evidence="9">
    <location>
        <begin position="70"/>
        <end position="508"/>
    </location>
</feature>
<evidence type="ECO:0000256" key="2">
    <source>
        <dbReference type="ARBA" id="ARBA00022448"/>
    </source>
</evidence>
<dbReference type="PROSITE" id="PS00216">
    <property type="entry name" value="SUGAR_TRANSPORT_1"/>
    <property type="match status" value="1"/>
</dbReference>
<dbReference type="GO" id="GO:0022857">
    <property type="term" value="F:transmembrane transporter activity"/>
    <property type="evidence" value="ECO:0007669"/>
    <property type="project" value="InterPro"/>
</dbReference>
<feature type="transmembrane region" description="Helical" evidence="8">
    <location>
        <begin position="147"/>
        <end position="165"/>
    </location>
</feature>
<feature type="transmembrane region" description="Helical" evidence="8">
    <location>
        <begin position="482"/>
        <end position="502"/>
    </location>
</feature>
<evidence type="ECO:0000256" key="4">
    <source>
        <dbReference type="ARBA" id="ARBA00022597"/>
    </source>
</evidence>
<feature type="transmembrane region" description="Helical" evidence="8">
    <location>
        <begin position="454"/>
        <end position="476"/>
    </location>
</feature>
<accession>A0A6P7GFL6</accession>
<gene>
    <name evidence="10" type="primary">LOC114336655</name>
</gene>
<keyword evidence="7 8" id="KW-0472">Membrane</keyword>
<sequence>MSHRINPILPLTLHQWNLYNVLDVHNLDAKFKRSKGGRPNPSVLTLLFGSVQNTGTFKTLSYFSVENMPAHFYTVNEANLNFITIGTVIVWVSPVTSKLLSDDPDVNPLAAPITTIQLSFVGSLPQVGMVVGTLVFERVLNKFGRKICLNIFTVLLICGLVGLSFSKIIVVYYIFTFLNGMFLSAVLVGVPVYLSEITEDHNRAQLSCYMGLFMPIGNLFGFIMGPIFSVKVFTLLTAFPSILSLIIFIFILPESPVYLITKNNRPAAELALNKFLEQDSLRVNKVADKIEFNLSQITKTKKANIAVIFTDRATRNGFIAACVLMILTATCGLPSFMSYLQPIFDATGTEVSGSIYAIIVGVVQVVLYFIASLLVEKWGRRPLLLFSSIASTIPLVVLGAYFHLQSIGSSFVHHITWLPVVGIIVLVVTAVIGLCSVALAYLNDVFTSNIKATAISLIYFVSGFFTAGSVFLFPIIQEQIGLAWSFWMFSIFSGLGFVFIYYRVPETKGKNILEIQEILSKY</sequence>
<dbReference type="PANTHER" id="PTHR48021">
    <property type="match status" value="1"/>
</dbReference>
<feature type="transmembrane region" description="Helical" evidence="8">
    <location>
        <begin position="233"/>
        <end position="252"/>
    </location>
</feature>
<feature type="transmembrane region" description="Helical" evidence="8">
    <location>
        <begin position="383"/>
        <end position="404"/>
    </location>
</feature>
<dbReference type="InterPro" id="IPR050549">
    <property type="entry name" value="MFS_Trehalose_Transporter"/>
</dbReference>
<keyword evidence="6 8" id="KW-1133">Transmembrane helix</keyword>
<name>A0A6P7GFL6_DIAVI</name>
<evidence type="ECO:0000256" key="5">
    <source>
        <dbReference type="ARBA" id="ARBA00022692"/>
    </source>
</evidence>
<dbReference type="GO" id="GO:0005886">
    <property type="term" value="C:plasma membrane"/>
    <property type="evidence" value="ECO:0007669"/>
    <property type="project" value="UniProtKB-SubCell"/>
</dbReference>
<dbReference type="InterPro" id="IPR005829">
    <property type="entry name" value="Sugar_transporter_CS"/>
</dbReference>
<dbReference type="Gene3D" id="1.20.1250.20">
    <property type="entry name" value="MFS general substrate transporter like domains"/>
    <property type="match status" value="1"/>
</dbReference>
<evidence type="ECO:0000256" key="7">
    <source>
        <dbReference type="ARBA" id="ARBA00023136"/>
    </source>
</evidence>
<feature type="transmembrane region" description="Helical" evidence="8">
    <location>
        <begin position="318"/>
        <end position="341"/>
    </location>
</feature>
<evidence type="ECO:0000259" key="9">
    <source>
        <dbReference type="PROSITE" id="PS50850"/>
    </source>
</evidence>
<evidence type="ECO:0000256" key="8">
    <source>
        <dbReference type="SAM" id="Phobius"/>
    </source>
</evidence>
<evidence type="ECO:0000256" key="1">
    <source>
        <dbReference type="ARBA" id="ARBA00004651"/>
    </source>
</evidence>
<dbReference type="SUPFAM" id="SSF103473">
    <property type="entry name" value="MFS general substrate transporter"/>
    <property type="match status" value="1"/>
</dbReference>
<keyword evidence="4" id="KW-0762">Sugar transport</keyword>
<dbReference type="AlphaFoldDB" id="A0A6P7GFL6"/>